<protein>
    <recommendedName>
        <fullName evidence="2">Protein kinase domain-containing protein</fullName>
    </recommendedName>
</protein>
<sequence length="620" mass="67864">MTVAKAATIMKCQEKLKQERSTVTVAWGKQHDRHGRASPPIVWAGTTFEAPALRLLGSGGAELPEAREARLCVCAAAVKSIPKFCAFINDMGANPRWTKESARKCMLIYRALEREFLEQNPDCARPPADGLYYFERVDFFARFVDFHEPQHGERNQRELFQFIEELNDAEELERAGQEEGSRDGPDEEPAAAIGAETAELGAVVEETGAVAVVASHAAEAAEAAVAAQNAERELQHQAELEARRAAAAADIARRDQELKALAASKEAALEEVAMLKERIAAVEGGVAAHKQELDVARQRLEKERAELEAERKTREDAESERRGEMQRGHALELEAVKRAAADEAEPGVEYLHAHGILHLDLKPKNVLWFQSETTGEDLFKLCDFGSAREYSSSDVEFTGAGTPPFQPFAAIEARFDGPSWDVFAVGVMIYIFAFAQPVGGYDDDSVSFADVIDEFTFVGMWPELTKRLSSEDPDDVYNFLRDDDCDAEEERDAINDAINRDRAQMVAQKVDEVLGAASPTEPSNELLSALGRIAIVACSEKDADRPSAIVAYRELLAAVTMQSDRALDNREAEAAAATAATAARDAEAATDAPEARAPRAAKKKKTSKKRTALANVENRG</sequence>
<accession>F0XZZ4</accession>
<evidence type="ECO:0000256" key="1">
    <source>
        <dbReference type="SAM" id="MobiDB-lite"/>
    </source>
</evidence>
<feature type="compositionally biased region" description="Basic residues" evidence="1">
    <location>
        <begin position="599"/>
        <end position="611"/>
    </location>
</feature>
<dbReference type="GeneID" id="20223645"/>
<dbReference type="InterPro" id="IPR011009">
    <property type="entry name" value="Kinase-like_dom_sf"/>
</dbReference>
<evidence type="ECO:0000313" key="3">
    <source>
        <dbReference type="EMBL" id="EGB11529.1"/>
    </source>
</evidence>
<dbReference type="PROSITE" id="PS50011">
    <property type="entry name" value="PROTEIN_KINASE_DOM"/>
    <property type="match status" value="1"/>
</dbReference>
<dbReference type="OrthoDB" id="1046782at2759"/>
<dbReference type="KEGG" id="aaf:AURANDRAFT_61878"/>
<dbReference type="PANTHER" id="PTHR24359">
    <property type="entry name" value="SERINE/THREONINE-PROTEIN KINASE SBK1"/>
    <property type="match status" value="1"/>
</dbReference>
<dbReference type="eggNOG" id="KOG0585">
    <property type="taxonomic scope" value="Eukaryota"/>
</dbReference>
<feature type="region of interest" description="Disordered" evidence="1">
    <location>
        <begin position="306"/>
        <end position="328"/>
    </location>
</feature>
<dbReference type="InterPro" id="IPR000719">
    <property type="entry name" value="Prot_kinase_dom"/>
</dbReference>
<dbReference type="InParanoid" id="F0XZZ4"/>
<dbReference type="Gene3D" id="1.10.510.10">
    <property type="entry name" value="Transferase(Phosphotransferase) domain 1"/>
    <property type="match status" value="1"/>
</dbReference>
<keyword evidence="4" id="KW-1185">Reference proteome</keyword>
<feature type="domain" description="Protein kinase" evidence="2">
    <location>
        <begin position="160"/>
        <end position="506"/>
    </location>
</feature>
<dbReference type="GO" id="GO:0005524">
    <property type="term" value="F:ATP binding"/>
    <property type="evidence" value="ECO:0007669"/>
    <property type="project" value="InterPro"/>
</dbReference>
<dbReference type="SUPFAM" id="SSF56112">
    <property type="entry name" value="Protein kinase-like (PK-like)"/>
    <property type="match status" value="1"/>
</dbReference>
<dbReference type="AlphaFoldDB" id="F0XZZ4"/>
<evidence type="ECO:0000313" key="4">
    <source>
        <dbReference type="Proteomes" id="UP000002729"/>
    </source>
</evidence>
<dbReference type="EMBL" id="GL833122">
    <property type="protein sequence ID" value="EGB11529.1"/>
    <property type="molecule type" value="Genomic_DNA"/>
</dbReference>
<dbReference type="SMART" id="SM00220">
    <property type="entry name" value="S_TKc"/>
    <property type="match status" value="1"/>
</dbReference>
<dbReference type="RefSeq" id="XP_009033887.1">
    <property type="nucleotide sequence ID" value="XM_009035639.1"/>
</dbReference>
<name>F0XZZ4_AURAN</name>
<organism evidence="4">
    <name type="scientific">Aureococcus anophagefferens</name>
    <name type="common">Harmful bloom alga</name>
    <dbReference type="NCBI Taxonomy" id="44056"/>
    <lineage>
        <taxon>Eukaryota</taxon>
        <taxon>Sar</taxon>
        <taxon>Stramenopiles</taxon>
        <taxon>Ochrophyta</taxon>
        <taxon>Pelagophyceae</taxon>
        <taxon>Pelagomonadales</taxon>
        <taxon>Pelagomonadaceae</taxon>
        <taxon>Aureococcus</taxon>
    </lineage>
</organism>
<proteinExistence type="predicted"/>
<dbReference type="GO" id="GO:0004674">
    <property type="term" value="F:protein serine/threonine kinase activity"/>
    <property type="evidence" value="ECO:0007669"/>
    <property type="project" value="TreeGrafter"/>
</dbReference>
<reference evidence="3 4" key="1">
    <citation type="journal article" date="2011" name="Proc. Natl. Acad. Sci. U.S.A.">
        <title>Niche of harmful alga Aureococcus anophagefferens revealed through ecogenomics.</title>
        <authorList>
            <person name="Gobler C.J."/>
            <person name="Berry D.L."/>
            <person name="Dyhrman S.T."/>
            <person name="Wilhelm S.W."/>
            <person name="Salamov A."/>
            <person name="Lobanov A.V."/>
            <person name="Zhang Y."/>
            <person name="Collier J.L."/>
            <person name="Wurch L.L."/>
            <person name="Kustka A.B."/>
            <person name="Dill B.D."/>
            <person name="Shah M."/>
            <person name="VerBerkmoes N.C."/>
            <person name="Kuo A."/>
            <person name="Terry A."/>
            <person name="Pangilinan J."/>
            <person name="Lindquist E.A."/>
            <person name="Lucas S."/>
            <person name="Paulsen I.T."/>
            <person name="Hattenrath-Lehmann T.K."/>
            <person name="Talmage S.C."/>
            <person name="Walker E.A."/>
            <person name="Koch F."/>
            <person name="Burson A.M."/>
            <person name="Marcoval M.A."/>
            <person name="Tang Y.Z."/>
            <person name="Lecleir G.R."/>
            <person name="Coyne K.J."/>
            <person name="Berg G.M."/>
            <person name="Bertrand E.M."/>
            <person name="Saito M.A."/>
            <person name="Gladyshev V.N."/>
            <person name="Grigoriev I.V."/>
        </authorList>
    </citation>
    <scope>NUCLEOTIDE SEQUENCE [LARGE SCALE GENOMIC DNA]</scope>
    <source>
        <strain evidence="4">CCMP 1984</strain>
    </source>
</reference>
<evidence type="ECO:0000259" key="2">
    <source>
        <dbReference type="PROSITE" id="PS50011"/>
    </source>
</evidence>
<feature type="region of interest" description="Disordered" evidence="1">
    <location>
        <begin position="578"/>
        <end position="620"/>
    </location>
</feature>
<dbReference type="PANTHER" id="PTHR24359:SF1">
    <property type="entry name" value="INHIBITOR OF NUCLEAR FACTOR KAPPA-B KINASE EPSILON SUBUNIT HOMOLOG 1-RELATED"/>
    <property type="match status" value="1"/>
</dbReference>
<dbReference type="Pfam" id="PF00069">
    <property type="entry name" value="Pkinase"/>
    <property type="match status" value="1"/>
</dbReference>
<gene>
    <name evidence="3" type="ORF">AURANDRAFT_61878</name>
</gene>
<dbReference type="Proteomes" id="UP000002729">
    <property type="component" value="Unassembled WGS sequence"/>
</dbReference>